<protein>
    <recommendedName>
        <fullName evidence="4">MARVEL domain-containing protein</fullName>
    </recommendedName>
</protein>
<evidence type="ECO:0000313" key="3">
    <source>
        <dbReference type="Proteomes" id="UP000800041"/>
    </source>
</evidence>
<dbReference type="AlphaFoldDB" id="A0A6G1HAG1"/>
<keyword evidence="1" id="KW-1133">Transmembrane helix</keyword>
<evidence type="ECO:0000313" key="2">
    <source>
        <dbReference type="EMBL" id="KAF1990213.1"/>
    </source>
</evidence>
<keyword evidence="1" id="KW-0472">Membrane</keyword>
<gene>
    <name evidence="2" type="ORF">K402DRAFT_417678</name>
</gene>
<evidence type="ECO:0000256" key="1">
    <source>
        <dbReference type="SAM" id="Phobius"/>
    </source>
</evidence>
<evidence type="ECO:0008006" key="4">
    <source>
        <dbReference type="Google" id="ProtNLM"/>
    </source>
</evidence>
<dbReference type="Proteomes" id="UP000800041">
    <property type="component" value="Unassembled WGS sequence"/>
</dbReference>
<dbReference type="EMBL" id="ML977142">
    <property type="protein sequence ID" value="KAF1990213.1"/>
    <property type="molecule type" value="Genomic_DNA"/>
</dbReference>
<feature type="transmembrane region" description="Helical" evidence="1">
    <location>
        <begin position="12"/>
        <end position="32"/>
    </location>
</feature>
<feature type="transmembrane region" description="Helical" evidence="1">
    <location>
        <begin position="164"/>
        <end position="183"/>
    </location>
</feature>
<reference evidence="2" key="1">
    <citation type="journal article" date="2020" name="Stud. Mycol.">
        <title>101 Dothideomycetes genomes: a test case for predicting lifestyles and emergence of pathogens.</title>
        <authorList>
            <person name="Haridas S."/>
            <person name="Albert R."/>
            <person name="Binder M."/>
            <person name="Bloem J."/>
            <person name="Labutti K."/>
            <person name="Salamov A."/>
            <person name="Andreopoulos B."/>
            <person name="Baker S."/>
            <person name="Barry K."/>
            <person name="Bills G."/>
            <person name="Bluhm B."/>
            <person name="Cannon C."/>
            <person name="Castanera R."/>
            <person name="Culley D."/>
            <person name="Daum C."/>
            <person name="Ezra D."/>
            <person name="Gonzalez J."/>
            <person name="Henrissat B."/>
            <person name="Kuo A."/>
            <person name="Liang C."/>
            <person name="Lipzen A."/>
            <person name="Lutzoni F."/>
            <person name="Magnuson J."/>
            <person name="Mondo S."/>
            <person name="Nolan M."/>
            <person name="Ohm R."/>
            <person name="Pangilinan J."/>
            <person name="Park H.-J."/>
            <person name="Ramirez L."/>
            <person name="Alfaro M."/>
            <person name="Sun H."/>
            <person name="Tritt A."/>
            <person name="Yoshinaga Y."/>
            <person name="Zwiers L.-H."/>
            <person name="Turgeon B."/>
            <person name="Goodwin S."/>
            <person name="Spatafora J."/>
            <person name="Crous P."/>
            <person name="Grigoriev I."/>
        </authorList>
    </citation>
    <scope>NUCLEOTIDE SEQUENCE</scope>
    <source>
        <strain evidence="2">CBS 113979</strain>
    </source>
</reference>
<sequence length="201" mass="21575">MQIPSYGAAPLSATFLIVRGMEVISMLTVIALTANFVNDMVMANGQPPQEVIGTLAVTCLATLYTLVSIAFFWAEAKLGLLIMTGIDGLILIAFIVIATTFGKPVSYFPCQNIANRAASAATSSANAAGKGMSLALDTRDMNQAKWIFFDWAHTSKANCFETKAVWGLCIALCLLFTTSMFLLPTLFMKNKKANTAPKDLA</sequence>
<accession>A0A6G1HAG1</accession>
<dbReference type="OrthoDB" id="5366688at2759"/>
<name>A0A6G1HAG1_9PEZI</name>
<proteinExistence type="predicted"/>
<keyword evidence="1" id="KW-0812">Transmembrane</keyword>
<feature type="transmembrane region" description="Helical" evidence="1">
    <location>
        <begin position="80"/>
        <end position="101"/>
    </location>
</feature>
<feature type="transmembrane region" description="Helical" evidence="1">
    <location>
        <begin position="52"/>
        <end position="73"/>
    </location>
</feature>
<keyword evidence="3" id="KW-1185">Reference proteome</keyword>
<organism evidence="2 3">
    <name type="scientific">Aulographum hederae CBS 113979</name>
    <dbReference type="NCBI Taxonomy" id="1176131"/>
    <lineage>
        <taxon>Eukaryota</taxon>
        <taxon>Fungi</taxon>
        <taxon>Dikarya</taxon>
        <taxon>Ascomycota</taxon>
        <taxon>Pezizomycotina</taxon>
        <taxon>Dothideomycetes</taxon>
        <taxon>Pleosporomycetidae</taxon>
        <taxon>Aulographales</taxon>
        <taxon>Aulographaceae</taxon>
    </lineage>
</organism>